<dbReference type="AlphaFoldDB" id="A0A1F2P4A2"/>
<evidence type="ECO:0000256" key="4">
    <source>
        <dbReference type="ARBA" id="ARBA00022741"/>
    </source>
</evidence>
<feature type="domain" description="CoA-binding" evidence="6">
    <location>
        <begin position="11"/>
        <end position="106"/>
    </location>
</feature>
<dbReference type="PANTHER" id="PTHR43334:SF2">
    <property type="entry name" value="ACETATE--COA LIGASE [ADP-FORMING]"/>
    <property type="match status" value="1"/>
</dbReference>
<dbReference type="GO" id="GO:0005524">
    <property type="term" value="F:ATP binding"/>
    <property type="evidence" value="ECO:0007669"/>
    <property type="project" value="UniProtKB-KW"/>
</dbReference>
<comment type="caution">
    <text evidence="7">The sequence shown here is derived from an EMBL/GenBank/DDBJ whole genome shotgun (WGS) entry which is preliminary data.</text>
</comment>
<evidence type="ECO:0000313" key="8">
    <source>
        <dbReference type="Proteomes" id="UP000185779"/>
    </source>
</evidence>
<dbReference type="SMART" id="SM00881">
    <property type="entry name" value="CoA_binding"/>
    <property type="match status" value="1"/>
</dbReference>
<dbReference type="InterPro" id="IPR051538">
    <property type="entry name" value="Acyl-CoA_Synth/Transferase"/>
</dbReference>
<sequence>MMSGMIHLEPFLNPVSVAILGASRNPRSFSYRIVKNMLDLGFKGRIYPINPNADSIAGIKAYRSLSDLPEPPDLLVLGLSGEYVMGVLREAERAGIRNVIITAPDVVDKDEITDFARRSGIRILGPSTIGVINLKDRFAACVLPVRDLKTGGVSFLAQSGGLSGGLGWWRAEGIGFNKIICLGEGCDIGEVEALRALASDPATEVILVYLDPKDPDFYRELETTALKKPVIFLNPSGKVSLEGVIVVKRYYELFEIAKLFEGRLRIDGNRIGVVSVSSGSISVVLESMKKNGLVLAELTEETIRRLRAVANPWISSFNPMDIWPPVELSGEDVGWRYTESAAALMDDPGVDGVIVILELMEEIEFDLEKSFRSIVARHPHKPLIIVCWQIEEGVLERVRRELLALDIPFYINELERPAEAYAAVLRYGAWREGRVPVPAVTG</sequence>
<dbReference type="Proteomes" id="UP000185779">
    <property type="component" value="Unassembled WGS sequence"/>
</dbReference>
<organism evidence="7 8">
    <name type="scientific">Candidatus Syntropharchaeum butanivorans</name>
    <dbReference type="NCBI Taxonomy" id="1839936"/>
    <lineage>
        <taxon>Archaea</taxon>
        <taxon>Methanobacteriati</taxon>
        <taxon>Methanobacteriota</taxon>
        <taxon>Stenosarchaea group</taxon>
        <taxon>Methanomicrobia</taxon>
        <taxon>Methanosarcinales</taxon>
        <taxon>ANME-2 cluster</taxon>
        <taxon>Candidatus Syntropharchaeum</taxon>
    </lineage>
</organism>
<dbReference type="Pfam" id="PF13607">
    <property type="entry name" value="Succ_CoA_lig"/>
    <property type="match status" value="1"/>
</dbReference>
<dbReference type="STRING" id="1839936.SBU_001066"/>
<dbReference type="SUPFAM" id="SSF51735">
    <property type="entry name" value="NAD(P)-binding Rossmann-fold domains"/>
    <property type="match status" value="1"/>
</dbReference>
<dbReference type="EMBL" id="LYOR01000004">
    <property type="protein sequence ID" value="OFV66129.1"/>
    <property type="molecule type" value="Genomic_DNA"/>
</dbReference>
<proteinExistence type="predicted"/>
<dbReference type="EC" id="6.2.1.13" evidence="2"/>
<keyword evidence="3" id="KW-0436">Ligase</keyword>
<evidence type="ECO:0000256" key="2">
    <source>
        <dbReference type="ARBA" id="ARBA00012957"/>
    </source>
</evidence>
<reference evidence="7" key="1">
    <citation type="submission" date="2016-05" db="EMBL/GenBank/DDBJ databases">
        <title>Microbial consortia oxidize butane by reversing methanogenesis.</title>
        <authorList>
            <person name="Laso-Perez R."/>
            <person name="Richter M."/>
            <person name="Wegener G."/>
            <person name="Musat F."/>
        </authorList>
    </citation>
    <scope>NUCLEOTIDE SEQUENCE [LARGE SCALE GENOMIC DNA]</scope>
    <source>
        <strain evidence="7">BOX1</strain>
    </source>
</reference>
<dbReference type="InterPro" id="IPR016102">
    <property type="entry name" value="Succinyl-CoA_synth-like"/>
</dbReference>
<dbReference type="Gene3D" id="3.40.50.261">
    <property type="entry name" value="Succinyl-CoA synthetase domains"/>
    <property type="match status" value="2"/>
</dbReference>
<evidence type="ECO:0000259" key="6">
    <source>
        <dbReference type="SMART" id="SM00881"/>
    </source>
</evidence>
<evidence type="ECO:0000256" key="1">
    <source>
        <dbReference type="ARBA" id="ARBA00001619"/>
    </source>
</evidence>
<evidence type="ECO:0000256" key="3">
    <source>
        <dbReference type="ARBA" id="ARBA00022598"/>
    </source>
</evidence>
<dbReference type="PANTHER" id="PTHR43334">
    <property type="entry name" value="ACETATE--COA LIGASE [ADP-FORMING]"/>
    <property type="match status" value="1"/>
</dbReference>
<dbReference type="SUPFAM" id="SSF52210">
    <property type="entry name" value="Succinyl-CoA synthetase domains"/>
    <property type="match status" value="2"/>
</dbReference>
<comment type="catalytic activity">
    <reaction evidence="1">
        <text>acetate + ATP + CoA = acetyl-CoA + ADP + phosphate</text>
        <dbReference type="Rhea" id="RHEA:15081"/>
        <dbReference type="ChEBI" id="CHEBI:30089"/>
        <dbReference type="ChEBI" id="CHEBI:30616"/>
        <dbReference type="ChEBI" id="CHEBI:43474"/>
        <dbReference type="ChEBI" id="CHEBI:57287"/>
        <dbReference type="ChEBI" id="CHEBI:57288"/>
        <dbReference type="ChEBI" id="CHEBI:456216"/>
        <dbReference type="EC" id="6.2.1.13"/>
    </reaction>
</comment>
<protein>
    <recommendedName>
        <fullName evidence="2">acetate--CoA ligase (ADP-forming)</fullName>
        <ecNumber evidence="2">6.2.1.13</ecNumber>
    </recommendedName>
</protein>
<dbReference type="GO" id="GO:0043758">
    <property type="term" value="F:acetate-CoA ligase (ADP-forming) activity"/>
    <property type="evidence" value="ECO:0007669"/>
    <property type="project" value="UniProtKB-EC"/>
</dbReference>
<dbReference type="InterPro" id="IPR003781">
    <property type="entry name" value="CoA-bd"/>
</dbReference>
<dbReference type="Pfam" id="PF13380">
    <property type="entry name" value="CoA_binding_2"/>
    <property type="match status" value="1"/>
</dbReference>
<evidence type="ECO:0000313" key="7">
    <source>
        <dbReference type="EMBL" id="OFV66129.1"/>
    </source>
</evidence>
<keyword evidence="5" id="KW-0067">ATP-binding</keyword>
<name>A0A1F2P4A2_9EURY</name>
<dbReference type="Gene3D" id="3.40.50.720">
    <property type="entry name" value="NAD(P)-binding Rossmann-like Domain"/>
    <property type="match status" value="1"/>
</dbReference>
<gene>
    <name evidence="7" type="ORF">SBU_001066</name>
</gene>
<evidence type="ECO:0000256" key="5">
    <source>
        <dbReference type="ARBA" id="ARBA00022840"/>
    </source>
</evidence>
<dbReference type="InterPro" id="IPR032875">
    <property type="entry name" value="Succ_CoA_lig_flav_dom"/>
</dbReference>
<keyword evidence="4" id="KW-0547">Nucleotide-binding</keyword>
<dbReference type="InterPro" id="IPR036291">
    <property type="entry name" value="NAD(P)-bd_dom_sf"/>
</dbReference>
<keyword evidence="8" id="KW-1185">Reference proteome</keyword>
<accession>A0A1F2P4A2</accession>